<evidence type="ECO:0000313" key="5">
    <source>
        <dbReference type="EMBL" id="MEJ8475688.1"/>
    </source>
</evidence>
<dbReference type="EMBL" id="JBAKIA010000012">
    <property type="protein sequence ID" value="MEJ8475688.1"/>
    <property type="molecule type" value="Genomic_DNA"/>
</dbReference>
<proteinExistence type="inferred from homology"/>
<feature type="domain" description="GFO/IDH/MocA-like oxidoreductase" evidence="4">
    <location>
        <begin position="151"/>
        <end position="270"/>
    </location>
</feature>
<gene>
    <name evidence="5" type="ORF">V6575_16465</name>
</gene>
<keyword evidence="6" id="KW-1185">Reference proteome</keyword>
<dbReference type="PANTHER" id="PTHR43708:SF5">
    <property type="entry name" value="CONSERVED EXPRESSED OXIDOREDUCTASE (EUROFUNG)-RELATED"/>
    <property type="match status" value="1"/>
</dbReference>
<evidence type="ECO:0000256" key="1">
    <source>
        <dbReference type="ARBA" id="ARBA00010928"/>
    </source>
</evidence>
<dbReference type="SUPFAM" id="SSF51735">
    <property type="entry name" value="NAD(P)-binding Rossmann-fold domains"/>
    <property type="match status" value="1"/>
</dbReference>
<dbReference type="InterPro" id="IPR000683">
    <property type="entry name" value="Gfo/Idh/MocA-like_OxRdtase_N"/>
</dbReference>
<comment type="similarity">
    <text evidence="1">Belongs to the Gfo/Idh/MocA family.</text>
</comment>
<dbReference type="Gene3D" id="3.30.360.10">
    <property type="entry name" value="Dihydrodipicolinate Reductase, domain 2"/>
    <property type="match status" value="1"/>
</dbReference>
<reference evidence="5 6" key="1">
    <citation type="submission" date="2024-02" db="EMBL/GenBank/DDBJ databases">
        <title>Roseibium algae sp. nov., isolated from marine alga (Grateloupia sp.), showing potential in myo-inositol conversion.</title>
        <authorList>
            <person name="Wang Y."/>
        </authorList>
    </citation>
    <scope>NUCLEOTIDE SEQUENCE [LARGE SCALE GENOMIC DNA]</scope>
    <source>
        <strain evidence="5 6">H3510</strain>
    </source>
</reference>
<dbReference type="InterPro" id="IPR055170">
    <property type="entry name" value="GFO_IDH_MocA-like_dom"/>
</dbReference>
<dbReference type="Proteomes" id="UP001385499">
    <property type="component" value="Unassembled WGS sequence"/>
</dbReference>
<dbReference type="Pfam" id="PF01408">
    <property type="entry name" value="GFO_IDH_MocA"/>
    <property type="match status" value="1"/>
</dbReference>
<keyword evidence="2" id="KW-0560">Oxidoreductase</keyword>
<dbReference type="Gene3D" id="3.40.50.720">
    <property type="entry name" value="NAD(P)-binding Rossmann-like Domain"/>
    <property type="match status" value="1"/>
</dbReference>
<accession>A0ABU8TND1</accession>
<sequence length="362" mass="39244">MSDQTGETGFDPASLRQRITPPSSYRSIVIFGAGSIVPDAHLPAYRQAGFEVAGIFDPDAGKAQRLAAKFGTMAFASVEDAVAVEGAIFDLAVPPVAIPGILESLPEGAIALIQKPMGSDLSEASRILDICEARNIQAAVNFQLRFAPMTLALKDAISKGLLGEVVDFDAWLALDTPWHLWEFLADLPRVEILLHSIHYLDTVRDILGDPKGVHAKTLGHPSSKISQTRTSAILDYGDQVRCSLSINHNHSFGRKYQACEFRIGGTEGAAYMKLGVNLDYPKGEPDELWIYPKGCDDWVEVPLIGNWFIEAFVGRMTQVQRFAAGEDTLLEGAVADAWNTMALVEAAYQSSASPATPLAKRT</sequence>
<organism evidence="5 6">
    <name type="scientific">Roseibium algae</name>
    <dbReference type="NCBI Taxonomy" id="3123038"/>
    <lineage>
        <taxon>Bacteria</taxon>
        <taxon>Pseudomonadati</taxon>
        <taxon>Pseudomonadota</taxon>
        <taxon>Alphaproteobacteria</taxon>
        <taxon>Hyphomicrobiales</taxon>
        <taxon>Stappiaceae</taxon>
        <taxon>Roseibium</taxon>
    </lineage>
</organism>
<evidence type="ECO:0000259" key="3">
    <source>
        <dbReference type="Pfam" id="PF01408"/>
    </source>
</evidence>
<evidence type="ECO:0000313" key="6">
    <source>
        <dbReference type="Proteomes" id="UP001385499"/>
    </source>
</evidence>
<comment type="caution">
    <text evidence="5">The sequence shown here is derived from an EMBL/GenBank/DDBJ whole genome shotgun (WGS) entry which is preliminary data.</text>
</comment>
<dbReference type="RefSeq" id="WP_340275875.1">
    <property type="nucleotide sequence ID" value="NZ_JBAKIA010000012.1"/>
</dbReference>
<dbReference type="PANTHER" id="PTHR43708">
    <property type="entry name" value="CONSERVED EXPRESSED OXIDOREDUCTASE (EUROFUNG)"/>
    <property type="match status" value="1"/>
</dbReference>
<dbReference type="Pfam" id="PF22725">
    <property type="entry name" value="GFO_IDH_MocA_C3"/>
    <property type="match status" value="1"/>
</dbReference>
<protein>
    <submittedName>
        <fullName evidence="5">Gfo/Idh/MocA family oxidoreductase</fullName>
    </submittedName>
</protein>
<evidence type="ECO:0000256" key="2">
    <source>
        <dbReference type="ARBA" id="ARBA00023002"/>
    </source>
</evidence>
<feature type="domain" description="Gfo/Idh/MocA-like oxidoreductase N-terminal" evidence="3">
    <location>
        <begin position="28"/>
        <end position="142"/>
    </location>
</feature>
<dbReference type="InterPro" id="IPR036291">
    <property type="entry name" value="NAD(P)-bd_dom_sf"/>
</dbReference>
<evidence type="ECO:0000259" key="4">
    <source>
        <dbReference type="Pfam" id="PF22725"/>
    </source>
</evidence>
<dbReference type="InterPro" id="IPR051317">
    <property type="entry name" value="Gfo/Idh/MocA_oxidoreduct"/>
</dbReference>
<dbReference type="SUPFAM" id="SSF55347">
    <property type="entry name" value="Glyceraldehyde-3-phosphate dehydrogenase-like, C-terminal domain"/>
    <property type="match status" value="1"/>
</dbReference>
<name>A0ABU8TND1_9HYPH</name>